<evidence type="ECO:0000313" key="3">
    <source>
        <dbReference type="WBParaSite" id="SSTP_0001099800.1"/>
    </source>
</evidence>
<dbReference type="Proteomes" id="UP000035681">
    <property type="component" value="Unplaced"/>
</dbReference>
<name>A0A0K0ENG1_STRER</name>
<dbReference type="WBParaSite" id="SSTP_0001099800.1">
    <property type="protein sequence ID" value="SSTP_0001099800.1"/>
    <property type="gene ID" value="SSTP_0001099800"/>
</dbReference>
<dbReference type="AlphaFoldDB" id="A0A0K0ENG1"/>
<reference evidence="3" key="1">
    <citation type="submission" date="2015-08" db="UniProtKB">
        <authorList>
            <consortium name="WormBaseParasite"/>
        </authorList>
    </citation>
    <scope>IDENTIFICATION</scope>
</reference>
<organism evidence="3">
    <name type="scientific">Strongyloides stercoralis</name>
    <name type="common">Threadworm</name>
    <dbReference type="NCBI Taxonomy" id="6248"/>
    <lineage>
        <taxon>Eukaryota</taxon>
        <taxon>Metazoa</taxon>
        <taxon>Ecdysozoa</taxon>
        <taxon>Nematoda</taxon>
        <taxon>Chromadorea</taxon>
        <taxon>Rhabditida</taxon>
        <taxon>Tylenchina</taxon>
        <taxon>Panagrolaimomorpha</taxon>
        <taxon>Strongyloidoidea</taxon>
        <taxon>Strongyloididae</taxon>
        <taxon>Strongyloides</taxon>
    </lineage>
</organism>
<evidence type="ECO:0000313" key="2">
    <source>
        <dbReference type="Proteomes" id="UP000035681"/>
    </source>
</evidence>
<accession>A0A0K0ENG1</accession>
<feature type="signal peptide" evidence="1">
    <location>
        <begin position="1"/>
        <end position="22"/>
    </location>
</feature>
<sequence>MKYFFIVLGVALALITENGILADDVYMSTSCDNYGCKVVCKINGKVIPCNGSSFKDSTNASLCSEKECSKKCTKKGKKGVCKSSVGDKGKKAVKDKCVCQ</sequence>
<proteinExistence type="predicted"/>
<keyword evidence="1" id="KW-0732">Signal</keyword>
<feature type="chain" id="PRO_5005328604" evidence="1">
    <location>
        <begin position="23"/>
        <end position="100"/>
    </location>
</feature>
<dbReference type="WBParaSite" id="TCONS_00014576.p1">
    <property type="protein sequence ID" value="TCONS_00014576.p1"/>
    <property type="gene ID" value="XLOC_009791"/>
</dbReference>
<keyword evidence="2" id="KW-1185">Reference proteome</keyword>
<protein>
    <submittedName>
        <fullName evidence="3">Defensin-like protein</fullName>
    </submittedName>
</protein>
<evidence type="ECO:0000256" key="1">
    <source>
        <dbReference type="SAM" id="SignalP"/>
    </source>
</evidence>